<dbReference type="SUPFAM" id="SSF48452">
    <property type="entry name" value="TPR-like"/>
    <property type="match status" value="1"/>
</dbReference>
<dbReference type="Pfam" id="PF08281">
    <property type="entry name" value="Sigma70_r4_2"/>
    <property type="match status" value="1"/>
</dbReference>
<dbReference type="Gene3D" id="1.25.40.10">
    <property type="entry name" value="Tetratricopeptide repeat domain"/>
    <property type="match status" value="1"/>
</dbReference>
<dbReference type="InterPro" id="IPR007627">
    <property type="entry name" value="RNA_pol_sigma70_r2"/>
</dbReference>
<dbReference type="RefSeq" id="WP_320501181.1">
    <property type="nucleotide sequence ID" value="NZ_JAXCLX010000002.1"/>
</dbReference>
<feature type="domain" description="RNA polymerase sigma factor 70 region 4 type 2" evidence="2">
    <location>
        <begin position="111"/>
        <end position="161"/>
    </location>
</feature>
<dbReference type="SUPFAM" id="SSF88946">
    <property type="entry name" value="Sigma2 domain of RNA polymerase sigma factors"/>
    <property type="match status" value="1"/>
</dbReference>
<dbReference type="InterPro" id="IPR046531">
    <property type="entry name" value="DUF6596"/>
</dbReference>
<dbReference type="InterPro" id="IPR013324">
    <property type="entry name" value="RNA_pol_sigma_r3/r4-like"/>
</dbReference>
<proteinExistence type="predicted"/>
<evidence type="ECO:0000259" key="1">
    <source>
        <dbReference type="Pfam" id="PF04542"/>
    </source>
</evidence>
<comment type="caution">
    <text evidence="4">The sequence shown here is derived from an EMBL/GenBank/DDBJ whole genome shotgun (WGS) entry which is preliminary data.</text>
</comment>
<dbReference type="InterPro" id="IPR013325">
    <property type="entry name" value="RNA_pol_sigma_r2"/>
</dbReference>
<evidence type="ECO:0000259" key="3">
    <source>
        <dbReference type="Pfam" id="PF20239"/>
    </source>
</evidence>
<feature type="domain" description="RNA polymerase sigma-70 region 2" evidence="1">
    <location>
        <begin position="16"/>
        <end position="76"/>
    </location>
</feature>
<dbReference type="Pfam" id="PF20239">
    <property type="entry name" value="DUF6596"/>
    <property type="match status" value="1"/>
</dbReference>
<dbReference type="PANTHER" id="PTHR47756">
    <property type="entry name" value="BLL6612 PROTEIN-RELATED"/>
    <property type="match status" value="1"/>
</dbReference>
<evidence type="ECO:0000313" key="5">
    <source>
        <dbReference type="Proteomes" id="UP001271769"/>
    </source>
</evidence>
<keyword evidence="5" id="KW-1185">Reference proteome</keyword>
<protein>
    <submittedName>
        <fullName evidence="4">DUF6596 domain-containing protein</fullName>
    </submittedName>
</protein>
<reference evidence="4 5" key="1">
    <citation type="journal article" date="2013" name="Antonie Van Leeuwenhoek">
        <title>Dongia rigui sp. nov., isolated from freshwater of a large wetland in Korea.</title>
        <authorList>
            <person name="Baik K.S."/>
            <person name="Hwang Y.M."/>
            <person name="Choi J.S."/>
            <person name="Kwon J."/>
            <person name="Seong C.N."/>
        </authorList>
    </citation>
    <scope>NUCLEOTIDE SEQUENCE [LARGE SCALE GENOMIC DNA]</scope>
    <source>
        <strain evidence="4 5">04SU4-P</strain>
    </source>
</reference>
<feature type="domain" description="DUF6596" evidence="3">
    <location>
        <begin position="179"/>
        <end position="278"/>
    </location>
</feature>
<organism evidence="4 5">
    <name type="scientific">Dongia rigui</name>
    <dbReference type="NCBI Taxonomy" id="940149"/>
    <lineage>
        <taxon>Bacteria</taxon>
        <taxon>Pseudomonadati</taxon>
        <taxon>Pseudomonadota</taxon>
        <taxon>Alphaproteobacteria</taxon>
        <taxon>Rhodospirillales</taxon>
        <taxon>Dongiaceae</taxon>
        <taxon>Dongia</taxon>
    </lineage>
</organism>
<evidence type="ECO:0000313" key="4">
    <source>
        <dbReference type="EMBL" id="MDY0872707.1"/>
    </source>
</evidence>
<dbReference type="SUPFAM" id="SSF88659">
    <property type="entry name" value="Sigma3 and sigma4 domains of RNA polymerase sigma factors"/>
    <property type="match status" value="1"/>
</dbReference>
<dbReference type="Pfam" id="PF04542">
    <property type="entry name" value="Sigma70_r2"/>
    <property type="match status" value="1"/>
</dbReference>
<dbReference type="Proteomes" id="UP001271769">
    <property type="component" value="Unassembled WGS sequence"/>
</dbReference>
<dbReference type="Gene3D" id="1.10.1740.10">
    <property type="match status" value="1"/>
</dbReference>
<dbReference type="InterPro" id="IPR013249">
    <property type="entry name" value="RNA_pol_sigma70_r4_t2"/>
</dbReference>
<sequence length="410" mass="44904">MPRPPLELTVREASGRIIAALAARFRNLDLAEEALAEASLRAAETWPRDGLPRDPAAWLYRVAERCLLDSLRRQRREVGRDLDPPEPAPNAEDMLLDDNRLIPDERLRLIFICCHPAVAVDARAALTLKLVCGLTTGEIARAFLLTETTLAQRLVRAKRKIAEAGVPFEIPGPAHWRPRLDAVLSTVEIAYSKAHEDAAGAGTHAGFGAEMLDLTRALAELLPQEPDVLALAALIRFAEARRPARVAADGAMVPLSEQDPASWRWPLIVEGRRYLSAALAVAPPGPRVLQASIHGAWCARKSLAEPAPWPRILELYDALLNWRDDAVIRLNRAVALAEIAGPQAALDDIAQLAADALAGFPPYHALRADLLRRLDRLAEARAAYDAALALNPPPAEALWLRRRRDGLQLS</sequence>
<dbReference type="PANTHER" id="PTHR47756:SF2">
    <property type="entry name" value="BLL6612 PROTEIN"/>
    <property type="match status" value="1"/>
</dbReference>
<dbReference type="InterPro" id="IPR011990">
    <property type="entry name" value="TPR-like_helical_dom_sf"/>
</dbReference>
<dbReference type="EMBL" id="JAXCLX010000002">
    <property type="protein sequence ID" value="MDY0872707.1"/>
    <property type="molecule type" value="Genomic_DNA"/>
</dbReference>
<gene>
    <name evidence="4" type="ORF">SMD31_12260</name>
</gene>
<accession>A0ABU5E0A7</accession>
<evidence type="ECO:0000259" key="2">
    <source>
        <dbReference type="Pfam" id="PF08281"/>
    </source>
</evidence>
<name>A0ABU5E0A7_9PROT</name>